<dbReference type="EMBL" id="CAKOFQ010006705">
    <property type="protein sequence ID" value="CAH1963055.1"/>
    <property type="molecule type" value="Genomic_DNA"/>
</dbReference>
<reference evidence="1" key="1">
    <citation type="submission" date="2022-03" db="EMBL/GenBank/DDBJ databases">
        <authorList>
            <person name="Sayadi A."/>
        </authorList>
    </citation>
    <scope>NUCLEOTIDE SEQUENCE</scope>
</reference>
<comment type="caution">
    <text evidence="1">The sequence shown here is derived from an EMBL/GenBank/DDBJ whole genome shotgun (WGS) entry which is preliminary data.</text>
</comment>
<evidence type="ECO:0000313" key="1">
    <source>
        <dbReference type="EMBL" id="CAH1963055.1"/>
    </source>
</evidence>
<dbReference type="AlphaFoldDB" id="A0A9P0JX93"/>
<protein>
    <submittedName>
        <fullName evidence="1">Uncharacterized protein</fullName>
    </submittedName>
</protein>
<keyword evidence="2" id="KW-1185">Reference proteome</keyword>
<evidence type="ECO:0000313" key="2">
    <source>
        <dbReference type="Proteomes" id="UP001152888"/>
    </source>
</evidence>
<name>A0A9P0JX93_ACAOB</name>
<gene>
    <name evidence="1" type="ORF">ACAOBT_LOCUS4981</name>
</gene>
<sequence length="41" mass="5014">MLIFVYISFFFNMIWSVLCSTSKSRETFSLYLVIDQNRCYF</sequence>
<organism evidence="1 2">
    <name type="scientific">Acanthoscelides obtectus</name>
    <name type="common">Bean weevil</name>
    <name type="synonym">Bruchus obtectus</name>
    <dbReference type="NCBI Taxonomy" id="200917"/>
    <lineage>
        <taxon>Eukaryota</taxon>
        <taxon>Metazoa</taxon>
        <taxon>Ecdysozoa</taxon>
        <taxon>Arthropoda</taxon>
        <taxon>Hexapoda</taxon>
        <taxon>Insecta</taxon>
        <taxon>Pterygota</taxon>
        <taxon>Neoptera</taxon>
        <taxon>Endopterygota</taxon>
        <taxon>Coleoptera</taxon>
        <taxon>Polyphaga</taxon>
        <taxon>Cucujiformia</taxon>
        <taxon>Chrysomeloidea</taxon>
        <taxon>Chrysomelidae</taxon>
        <taxon>Bruchinae</taxon>
        <taxon>Bruchini</taxon>
        <taxon>Acanthoscelides</taxon>
    </lineage>
</organism>
<dbReference type="Proteomes" id="UP001152888">
    <property type="component" value="Unassembled WGS sequence"/>
</dbReference>
<dbReference type="OrthoDB" id="6770063at2759"/>
<accession>A0A9P0JX93</accession>
<proteinExistence type="predicted"/>